<dbReference type="InterPro" id="IPR004092">
    <property type="entry name" value="Mbt"/>
</dbReference>
<keyword evidence="3" id="KW-0678">Repressor</keyword>
<sequence length="291" mass="32891">MGKTPQKEPFNWENYLKETSSTPAPPSCFRQSRIRPTNDFKVGMKVETYDPRNSTSVCIATVMGLMGARLRLRLDGSDSTNDFWRLVDSSDIQPIGTCEKSGDLLQPPLGFRMNASSWPVFLLRTLSGAEIAPASAFKKVGLIGTKGGGIDTLAHSTRSIIRLKFYTLDIWFRIYYFIKNVLVIQYEKEPLKPSQNHFKVAMKLEAVDRKNPCLICPATVGQVRGDEVFIMFDGWRGAFDYWCEYYSRDIFPIGWCHLTDHSLQPPGTSCEYICFPLDGTKASIFLSEVHA</sequence>
<dbReference type="Pfam" id="PF02820">
    <property type="entry name" value="MBT"/>
    <property type="match status" value="2"/>
</dbReference>
<keyword evidence="5" id="KW-0805">Transcription regulation</keyword>
<dbReference type="GO" id="GO:0005634">
    <property type="term" value="C:nucleus"/>
    <property type="evidence" value="ECO:0007669"/>
    <property type="project" value="UniProtKB-SubCell"/>
</dbReference>
<dbReference type="Gene3D" id="2.30.30.140">
    <property type="match status" value="3"/>
</dbReference>
<evidence type="ECO:0000256" key="7">
    <source>
        <dbReference type="ARBA" id="ARBA00023242"/>
    </source>
</evidence>
<dbReference type="GO" id="GO:0003682">
    <property type="term" value="F:chromatin binding"/>
    <property type="evidence" value="ECO:0007669"/>
    <property type="project" value="TreeGrafter"/>
</dbReference>
<gene>
    <name evidence="9" type="ORF">AMELA_G00000340</name>
</gene>
<evidence type="ECO:0000256" key="2">
    <source>
        <dbReference type="ARBA" id="ARBA00008469"/>
    </source>
</evidence>
<evidence type="ECO:0000256" key="6">
    <source>
        <dbReference type="ARBA" id="ARBA00023163"/>
    </source>
</evidence>
<evidence type="ECO:0000313" key="10">
    <source>
        <dbReference type="Proteomes" id="UP000593565"/>
    </source>
</evidence>
<comment type="subcellular location">
    <subcellularLocation>
        <location evidence="1">Nucleus</location>
    </subcellularLocation>
</comment>
<feature type="repeat" description="MBT" evidence="8">
    <location>
        <begin position="10"/>
        <end position="108"/>
    </location>
</feature>
<proteinExistence type="inferred from homology"/>
<keyword evidence="6" id="KW-0804">Transcription</keyword>
<comment type="caution">
    <text evidence="9">The sequence shown here is derived from an EMBL/GenBank/DDBJ whole genome shotgun (WGS) entry which is preliminary data.</text>
</comment>
<reference evidence="9 10" key="1">
    <citation type="submission" date="2020-02" db="EMBL/GenBank/DDBJ databases">
        <title>A chromosome-scale genome assembly of the black bullhead catfish (Ameiurus melas).</title>
        <authorList>
            <person name="Wen M."/>
            <person name="Zham M."/>
            <person name="Cabau C."/>
            <person name="Klopp C."/>
            <person name="Donnadieu C."/>
            <person name="Roques C."/>
            <person name="Bouchez O."/>
            <person name="Lampietro C."/>
            <person name="Jouanno E."/>
            <person name="Herpin A."/>
            <person name="Louis A."/>
            <person name="Berthelot C."/>
            <person name="Parey E."/>
            <person name="Roest-Crollius H."/>
            <person name="Braasch I."/>
            <person name="Postlethwait J."/>
            <person name="Robinson-Rechavi M."/>
            <person name="Echchiki A."/>
            <person name="Begum T."/>
            <person name="Montfort J."/>
            <person name="Schartl M."/>
            <person name="Bobe J."/>
            <person name="Guiguen Y."/>
        </authorList>
    </citation>
    <scope>NUCLEOTIDE SEQUENCE [LARGE SCALE GENOMIC DNA]</scope>
    <source>
        <strain evidence="9">M_S1</strain>
        <tissue evidence="9">Blood</tissue>
    </source>
</reference>
<evidence type="ECO:0008006" key="11">
    <source>
        <dbReference type="Google" id="ProtNLM"/>
    </source>
</evidence>
<dbReference type="Proteomes" id="UP000593565">
    <property type="component" value="Unassembled WGS sequence"/>
</dbReference>
<accession>A0A7J6BGA4</accession>
<name>A0A7J6BGA4_AMEME</name>
<dbReference type="FunFam" id="2.30.30.140:FF:000016">
    <property type="entry name" value="polycomb protein SCMH1 isoform X1"/>
    <property type="match status" value="1"/>
</dbReference>
<evidence type="ECO:0000256" key="5">
    <source>
        <dbReference type="ARBA" id="ARBA00023015"/>
    </source>
</evidence>
<dbReference type="SMART" id="SM00561">
    <property type="entry name" value="MBT"/>
    <property type="match status" value="2"/>
</dbReference>
<dbReference type="PANTHER" id="PTHR12247:SF84">
    <property type="entry name" value="SEX COMB ON MIDLEG-LIKE PROTEIN 2"/>
    <property type="match status" value="1"/>
</dbReference>
<dbReference type="EMBL" id="JAAGNN010000001">
    <property type="protein sequence ID" value="KAF4093279.1"/>
    <property type="molecule type" value="Genomic_DNA"/>
</dbReference>
<keyword evidence="4" id="KW-0677">Repeat</keyword>
<dbReference type="AlphaFoldDB" id="A0A7J6BGA4"/>
<evidence type="ECO:0000313" key="9">
    <source>
        <dbReference type="EMBL" id="KAF4093279.1"/>
    </source>
</evidence>
<evidence type="ECO:0000256" key="4">
    <source>
        <dbReference type="ARBA" id="ARBA00022737"/>
    </source>
</evidence>
<evidence type="ECO:0000256" key="1">
    <source>
        <dbReference type="ARBA" id="ARBA00004123"/>
    </source>
</evidence>
<dbReference type="InterPro" id="IPR050548">
    <property type="entry name" value="PcG_chromatin_remod_factors"/>
</dbReference>
<dbReference type="GO" id="GO:0045892">
    <property type="term" value="P:negative regulation of DNA-templated transcription"/>
    <property type="evidence" value="ECO:0007669"/>
    <property type="project" value="TreeGrafter"/>
</dbReference>
<protein>
    <recommendedName>
        <fullName evidence="11">Sex comb on midleg-like protein 2</fullName>
    </recommendedName>
</protein>
<dbReference type="PROSITE" id="PS51079">
    <property type="entry name" value="MBT"/>
    <property type="match status" value="2"/>
</dbReference>
<dbReference type="CDD" id="cd20092">
    <property type="entry name" value="MBT_dScm-like_rpt2"/>
    <property type="match status" value="1"/>
</dbReference>
<evidence type="ECO:0000256" key="8">
    <source>
        <dbReference type="PROSITE-ProRule" id="PRU00459"/>
    </source>
</evidence>
<dbReference type="SUPFAM" id="SSF63748">
    <property type="entry name" value="Tudor/PWWP/MBT"/>
    <property type="match status" value="2"/>
</dbReference>
<organism evidence="9 10">
    <name type="scientific">Ameiurus melas</name>
    <name type="common">Black bullhead</name>
    <name type="synonym">Silurus melas</name>
    <dbReference type="NCBI Taxonomy" id="219545"/>
    <lineage>
        <taxon>Eukaryota</taxon>
        <taxon>Metazoa</taxon>
        <taxon>Chordata</taxon>
        <taxon>Craniata</taxon>
        <taxon>Vertebrata</taxon>
        <taxon>Euteleostomi</taxon>
        <taxon>Actinopterygii</taxon>
        <taxon>Neopterygii</taxon>
        <taxon>Teleostei</taxon>
        <taxon>Ostariophysi</taxon>
        <taxon>Siluriformes</taxon>
        <taxon>Ictaluridae</taxon>
        <taxon>Ameiurus</taxon>
    </lineage>
</organism>
<dbReference type="GO" id="GO:0042393">
    <property type="term" value="F:histone binding"/>
    <property type="evidence" value="ECO:0007669"/>
    <property type="project" value="TreeGrafter"/>
</dbReference>
<evidence type="ECO:0000256" key="3">
    <source>
        <dbReference type="ARBA" id="ARBA00022491"/>
    </source>
</evidence>
<comment type="similarity">
    <text evidence="2">Belongs to the SCM family.</text>
</comment>
<keyword evidence="7" id="KW-0539">Nucleus</keyword>
<feature type="repeat" description="MBT" evidence="8">
    <location>
        <begin position="116"/>
        <end position="266"/>
    </location>
</feature>
<dbReference type="PANTHER" id="PTHR12247">
    <property type="entry name" value="POLYCOMB GROUP PROTEIN"/>
    <property type="match status" value="1"/>
</dbReference>
<keyword evidence="10" id="KW-1185">Reference proteome</keyword>